<reference evidence="2" key="2">
    <citation type="journal article" date="2015" name="Data Brief">
        <title>Shoot transcriptome of the giant reed, Arundo donax.</title>
        <authorList>
            <person name="Barrero R.A."/>
            <person name="Guerrero F.D."/>
            <person name="Moolhuijzen P."/>
            <person name="Goolsby J.A."/>
            <person name="Tidwell J."/>
            <person name="Bellgard S.E."/>
            <person name="Bellgard M.I."/>
        </authorList>
    </citation>
    <scope>NUCLEOTIDE SEQUENCE</scope>
    <source>
        <tissue evidence="2">Shoot tissue taken approximately 20 cm above the soil surface</tissue>
    </source>
</reference>
<evidence type="ECO:0000256" key="1">
    <source>
        <dbReference type="SAM" id="MobiDB-lite"/>
    </source>
</evidence>
<reference evidence="2" key="1">
    <citation type="submission" date="2014-09" db="EMBL/GenBank/DDBJ databases">
        <authorList>
            <person name="Magalhaes I.L.F."/>
            <person name="Oliveira U."/>
            <person name="Santos F.R."/>
            <person name="Vidigal T.H.D.A."/>
            <person name="Brescovit A.D."/>
            <person name="Santos A.J."/>
        </authorList>
    </citation>
    <scope>NUCLEOTIDE SEQUENCE</scope>
    <source>
        <tissue evidence="2">Shoot tissue taken approximately 20 cm above the soil surface</tissue>
    </source>
</reference>
<dbReference type="EMBL" id="GBRH01269135">
    <property type="protein sequence ID" value="JAD28760.1"/>
    <property type="molecule type" value="Transcribed_RNA"/>
</dbReference>
<feature type="region of interest" description="Disordered" evidence="1">
    <location>
        <begin position="1"/>
        <end position="36"/>
    </location>
</feature>
<feature type="compositionally biased region" description="Pro residues" evidence="1">
    <location>
        <begin position="24"/>
        <end position="36"/>
    </location>
</feature>
<protein>
    <submittedName>
        <fullName evidence="2">Uncharacterized protein</fullName>
    </submittedName>
</protein>
<evidence type="ECO:0000313" key="2">
    <source>
        <dbReference type="EMBL" id="JAD28760.1"/>
    </source>
</evidence>
<accession>A0A0A8YW93</accession>
<organism evidence="2">
    <name type="scientific">Arundo donax</name>
    <name type="common">Giant reed</name>
    <name type="synonym">Donax arundinaceus</name>
    <dbReference type="NCBI Taxonomy" id="35708"/>
    <lineage>
        <taxon>Eukaryota</taxon>
        <taxon>Viridiplantae</taxon>
        <taxon>Streptophyta</taxon>
        <taxon>Embryophyta</taxon>
        <taxon>Tracheophyta</taxon>
        <taxon>Spermatophyta</taxon>
        <taxon>Magnoliopsida</taxon>
        <taxon>Liliopsida</taxon>
        <taxon>Poales</taxon>
        <taxon>Poaceae</taxon>
        <taxon>PACMAD clade</taxon>
        <taxon>Arundinoideae</taxon>
        <taxon>Arundineae</taxon>
        <taxon>Arundo</taxon>
    </lineage>
</organism>
<name>A0A0A8YW93_ARUDO</name>
<dbReference type="AlphaFoldDB" id="A0A0A8YW93"/>
<sequence length="139" mass="15346">MTTTPSSIGEELSLKNFHPESTPTTPPTTPPIMLPRPPPEEVVWLPWADELLKPKDSSTRRGQAESTIPVFPSNRRWVPLTVKRFITGIIENVCNRTTPFESPVMALDCRIKQACTTGAVCSPYMTFAAAAFCTSQIVI</sequence>
<proteinExistence type="predicted"/>